<keyword evidence="4" id="KW-1185">Reference proteome</keyword>
<feature type="chain" id="PRO_5003436465" description="Pyrroloquinoline quinone-dependent pyranose dehydrogenase beta-propeller domain-containing protein" evidence="1">
    <location>
        <begin position="24"/>
        <end position="423"/>
    </location>
</feature>
<evidence type="ECO:0000313" key="4">
    <source>
        <dbReference type="Proteomes" id="UP000007322"/>
    </source>
</evidence>
<proteinExistence type="predicted"/>
<dbReference type="OMA" id="WPYCYWG"/>
<dbReference type="GeneID" id="11507219"/>
<dbReference type="KEGG" id="mtm:MYCTH_2308477"/>
<name>G2QJW2_THET4</name>
<dbReference type="AlphaFoldDB" id="G2QJW2"/>
<accession>G2QJW2</accession>
<dbReference type="SMR" id="G2QJW2"/>
<dbReference type="EMBL" id="CP003006">
    <property type="protein sequence ID" value="AEO59868.1"/>
    <property type="molecule type" value="Genomic_DNA"/>
</dbReference>
<sequence>MGPHSTLAGVIALAALLVTDVSAQSCPGVTGRFQPKMGSGYRYSVLATGLRNPRHIAVDAAGNLLVAEAGSQAVRRLVLQDQGDIVCVQSNTQIISGSTNHGIALSADGKTLFTSNLASVTAYSYDAATGQVGQARPIVTGMSFQGSHPTRAIATSKWSPDTILVARGSQSNIDTLAVDRAAARSMIKTFSISQGLQAAHDYATGGEVLAWGLRNIVGMTEDPVFGGIWSVENQMDDLRLNGRDIHNDNPAERLSYHGILNDTENRYKGLNYGYPSCVPAWDPQNVGIDGLLVGSLFKPDNVPNVDANECANNRMTGRLHFHAHTAPLDIKFNKNSTAAYIAFHGSWNRNPADGYRVTRVDFADGQPVHHVTSRTAQVPVMENSNIGACPMNCFRPVGLAFDEKGRLFVSSDSSGEIYVIYGA</sequence>
<evidence type="ECO:0000259" key="2">
    <source>
        <dbReference type="Pfam" id="PF22807"/>
    </source>
</evidence>
<feature type="domain" description="Pyrroloquinoline quinone-dependent pyranose dehydrogenase beta-propeller" evidence="2">
    <location>
        <begin position="35"/>
        <end position="421"/>
    </location>
</feature>
<keyword evidence="1" id="KW-0732">Signal</keyword>
<evidence type="ECO:0000313" key="3">
    <source>
        <dbReference type="EMBL" id="AEO59868.1"/>
    </source>
</evidence>
<dbReference type="InterPro" id="IPR011042">
    <property type="entry name" value="6-blade_b-propeller_TolB-like"/>
</dbReference>
<dbReference type="RefSeq" id="XP_003665113.1">
    <property type="nucleotide sequence ID" value="XM_003665065.1"/>
</dbReference>
<dbReference type="eggNOG" id="ENOG502QPZ1">
    <property type="taxonomic scope" value="Eukaryota"/>
</dbReference>
<dbReference type="InParanoid" id="G2QJW2"/>
<dbReference type="OrthoDB" id="507128at2759"/>
<gene>
    <name evidence="3" type="ORF">MYCTH_2308477</name>
</gene>
<organism evidence="3 4">
    <name type="scientific">Thermothelomyces thermophilus (strain ATCC 42464 / BCRC 31852 / DSM 1799)</name>
    <name type="common">Sporotrichum thermophile</name>
    <dbReference type="NCBI Taxonomy" id="573729"/>
    <lineage>
        <taxon>Eukaryota</taxon>
        <taxon>Fungi</taxon>
        <taxon>Dikarya</taxon>
        <taxon>Ascomycota</taxon>
        <taxon>Pezizomycotina</taxon>
        <taxon>Sordariomycetes</taxon>
        <taxon>Sordariomycetidae</taxon>
        <taxon>Sordariales</taxon>
        <taxon>Chaetomiaceae</taxon>
        <taxon>Thermothelomyces</taxon>
    </lineage>
</organism>
<dbReference type="SUPFAM" id="SSF50952">
    <property type="entry name" value="Soluble quinoprotein glucose dehydrogenase"/>
    <property type="match status" value="1"/>
</dbReference>
<protein>
    <recommendedName>
        <fullName evidence="2">Pyrroloquinoline quinone-dependent pyranose dehydrogenase beta-propeller domain-containing protein</fullName>
    </recommendedName>
</protein>
<feature type="signal peptide" evidence="1">
    <location>
        <begin position="1"/>
        <end position="23"/>
    </location>
</feature>
<dbReference type="HOGENOM" id="CLU_039534_1_1_1"/>
<dbReference type="Gene3D" id="2.120.10.30">
    <property type="entry name" value="TolB, C-terminal domain"/>
    <property type="match status" value="1"/>
</dbReference>
<dbReference type="Pfam" id="PF22807">
    <property type="entry name" value="TrAA12"/>
    <property type="match status" value="1"/>
</dbReference>
<dbReference type="InterPro" id="IPR054539">
    <property type="entry name" value="Beta-prop_PDH"/>
</dbReference>
<evidence type="ECO:0000256" key="1">
    <source>
        <dbReference type="SAM" id="SignalP"/>
    </source>
</evidence>
<dbReference type="InterPro" id="IPR011041">
    <property type="entry name" value="Quinoprot_gluc/sorb_DH_b-prop"/>
</dbReference>
<dbReference type="VEuPathDB" id="FungiDB:MYCTH_2308477"/>
<reference evidence="3 4" key="1">
    <citation type="journal article" date="2011" name="Nat. Biotechnol.">
        <title>Comparative genomic analysis of the thermophilic biomass-degrading fungi Myceliophthora thermophila and Thielavia terrestris.</title>
        <authorList>
            <person name="Berka R.M."/>
            <person name="Grigoriev I.V."/>
            <person name="Otillar R."/>
            <person name="Salamov A."/>
            <person name="Grimwood J."/>
            <person name="Reid I."/>
            <person name="Ishmael N."/>
            <person name="John T."/>
            <person name="Darmond C."/>
            <person name="Moisan M.-C."/>
            <person name="Henrissat B."/>
            <person name="Coutinho P.M."/>
            <person name="Lombard V."/>
            <person name="Natvig D.O."/>
            <person name="Lindquist E."/>
            <person name="Schmutz J."/>
            <person name="Lucas S."/>
            <person name="Harris P."/>
            <person name="Powlowski J."/>
            <person name="Bellemare A."/>
            <person name="Taylor D."/>
            <person name="Butler G."/>
            <person name="de Vries R.P."/>
            <person name="Allijn I.E."/>
            <person name="van den Brink J."/>
            <person name="Ushinsky S."/>
            <person name="Storms R."/>
            <person name="Powell A.J."/>
            <person name="Paulsen I.T."/>
            <person name="Elbourne L.D.H."/>
            <person name="Baker S.E."/>
            <person name="Magnuson J."/>
            <person name="LaBoissiere S."/>
            <person name="Clutterbuck A.J."/>
            <person name="Martinez D."/>
            <person name="Wogulis M."/>
            <person name="de Leon A.L."/>
            <person name="Rey M.W."/>
            <person name="Tsang A."/>
        </authorList>
    </citation>
    <scope>NUCLEOTIDE SEQUENCE [LARGE SCALE GENOMIC DNA]</scope>
    <source>
        <strain evidence="4">ATCC 42464 / BCRC 31852 / DSM 1799</strain>
    </source>
</reference>
<dbReference type="Proteomes" id="UP000007322">
    <property type="component" value="Chromosome 5"/>
</dbReference>